<evidence type="ECO:0000256" key="2">
    <source>
        <dbReference type="ARBA" id="ARBA00022692"/>
    </source>
</evidence>
<evidence type="ECO:0000313" key="8">
    <source>
        <dbReference type="Proteomes" id="UP000768567"/>
    </source>
</evidence>
<evidence type="ECO:0000256" key="1">
    <source>
        <dbReference type="ARBA" id="ARBA00004141"/>
    </source>
</evidence>
<dbReference type="RefSeq" id="WP_193500981.1">
    <property type="nucleotide sequence ID" value="NZ_JADCKC010000002.1"/>
</dbReference>
<dbReference type="Proteomes" id="UP000768567">
    <property type="component" value="Unassembled WGS sequence"/>
</dbReference>
<evidence type="ECO:0000256" key="3">
    <source>
        <dbReference type="ARBA" id="ARBA00022989"/>
    </source>
</evidence>
<protein>
    <submittedName>
        <fullName evidence="7">NfeD family protein</fullName>
    </submittedName>
</protein>
<dbReference type="EMBL" id="JADCKC010000002">
    <property type="protein sequence ID" value="MBE5037559.1"/>
    <property type="molecule type" value="Genomic_DNA"/>
</dbReference>
<gene>
    <name evidence="7" type="ORF">INF35_07160</name>
</gene>
<evidence type="ECO:0000259" key="6">
    <source>
        <dbReference type="Pfam" id="PF01957"/>
    </source>
</evidence>
<comment type="caution">
    <text evidence="7">The sequence shown here is derived from an EMBL/GenBank/DDBJ whole genome shotgun (WGS) entry which is preliminary data.</text>
</comment>
<dbReference type="PANTHER" id="PTHR33507">
    <property type="entry name" value="INNER MEMBRANE PROTEIN YBBJ"/>
    <property type="match status" value="1"/>
</dbReference>
<comment type="subcellular location">
    <subcellularLocation>
        <location evidence="1">Membrane</location>
        <topology evidence="1">Multi-pass membrane protein</topology>
    </subcellularLocation>
</comment>
<dbReference type="Pfam" id="PF01957">
    <property type="entry name" value="NfeD"/>
    <property type="match status" value="1"/>
</dbReference>
<keyword evidence="2 5" id="KW-0812">Transmembrane</keyword>
<evidence type="ECO:0000313" key="7">
    <source>
        <dbReference type="EMBL" id="MBE5037559.1"/>
    </source>
</evidence>
<dbReference type="SUPFAM" id="SSF141322">
    <property type="entry name" value="NfeD domain-like"/>
    <property type="match status" value="1"/>
</dbReference>
<name>A0ABR9R334_9FIRM</name>
<keyword evidence="3 5" id="KW-1133">Transmembrane helix</keyword>
<evidence type="ECO:0000256" key="4">
    <source>
        <dbReference type="ARBA" id="ARBA00023136"/>
    </source>
</evidence>
<dbReference type="Gene3D" id="2.40.50.140">
    <property type="entry name" value="Nucleic acid-binding proteins"/>
    <property type="match status" value="1"/>
</dbReference>
<dbReference type="PANTHER" id="PTHR33507:SF3">
    <property type="entry name" value="INNER MEMBRANE PROTEIN YBBJ"/>
    <property type="match status" value="1"/>
</dbReference>
<dbReference type="InterPro" id="IPR012340">
    <property type="entry name" value="NA-bd_OB-fold"/>
</dbReference>
<dbReference type="InterPro" id="IPR052165">
    <property type="entry name" value="Membrane_assoc_protease"/>
</dbReference>
<sequence>MGMDTLIWLILTIAFVVAEAATTALISIWFAVGAGAAMIASIFTDSAIVQFAVFAVVSAVILAIMIPTLARRRAASKPPVTNGSQLVVGKRGVVLKAIVPGTIGRVRVDGLDWQAKADTALPQGTPCEVTAADGAVLTVASVQTAQV</sequence>
<feature type="transmembrane region" description="Helical" evidence="5">
    <location>
        <begin position="36"/>
        <end position="66"/>
    </location>
</feature>
<dbReference type="InterPro" id="IPR002810">
    <property type="entry name" value="NfeD-like_C"/>
</dbReference>
<accession>A0ABR9R334</accession>
<organism evidence="7 8">
    <name type="scientific">Gemmiger gallinarum</name>
    <dbReference type="NCBI Taxonomy" id="2779354"/>
    <lineage>
        <taxon>Bacteria</taxon>
        <taxon>Bacillati</taxon>
        <taxon>Bacillota</taxon>
        <taxon>Clostridia</taxon>
        <taxon>Eubacteriales</taxon>
        <taxon>Gemmiger</taxon>
    </lineage>
</organism>
<proteinExistence type="predicted"/>
<evidence type="ECO:0000256" key="5">
    <source>
        <dbReference type="SAM" id="Phobius"/>
    </source>
</evidence>
<feature type="domain" description="NfeD-like C-terminal" evidence="6">
    <location>
        <begin position="86"/>
        <end position="139"/>
    </location>
</feature>
<keyword evidence="4 5" id="KW-0472">Membrane</keyword>
<reference evidence="7 8" key="1">
    <citation type="submission" date="2020-10" db="EMBL/GenBank/DDBJ databases">
        <title>ChiBAC.</title>
        <authorList>
            <person name="Zenner C."/>
            <person name="Hitch T.C.A."/>
            <person name="Clavel T."/>
        </authorList>
    </citation>
    <scope>NUCLEOTIDE SEQUENCE [LARGE SCALE GENOMIC DNA]</scope>
    <source>
        <strain evidence="7 8">DSM 109015</strain>
    </source>
</reference>
<keyword evidence="8" id="KW-1185">Reference proteome</keyword>